<dbReference type="Gene3D" id="1.25.40.470">
    <property type="match status" value="2"/>
</dbReference>
<name>A0A8C4WWL3_EPTBU</name>
<evidence type="ECO:0008006" key="11">
    <source>
        <dbReference type="Google" id="ProtNLM"/>
    </source>
</evidence>
<protein>
    <recommendedName>
        <fullName evidence="11">Intraflagellar transport 140 homolog (Chlamydomonas)</fullName>
    </recommendedName>
</protein>
<evidence type="ECO:0000256" key="3">
    <source>
        <dbReference type="ARBA" id="ARBA00022737"/>
    </source>
</evidence>
<reference evidence="9" key="2">
    <citation type="submission" date="2025-09" db="UniProtKB">
        <authorList>
            <consortium name="Ensembl"/>
        </authorList>
    </citation>
    <scope>IDENTIFICATION</scope>
</reference>
<feature type="domain" description="IFT140 first beta-propeller" evidence="6">
    <location>
        <begin position="3"/>
        <end position="119"/>
    </location>
</feature>
<dbReference type="GO" id="GO:0035721">
    <property type="term" value="P:intraciliary retrograde transport"/>
    <property type="evidence" value="ECO:0007669"/>
    <property type="project" value="TreeGrafter"/>
</dbReference>
<keyword evidence="2" id="KW-0853">WD repeat</keyword>
<dbReference type="GO" id="GO:0036064">
    <property type="term" value="C:ciliary basal body"/>
    <property type="evidence" value="ECO:0007669"/>
    <property type="project" value="TreeGrafter"/>
</dbReference>
<keyword evidence="5" id="KW-0966">Cell projection</keyword>
<reference evidence="9" key="1">
    <citation type="submission" date="2025-08" db="UniProtKB">
        <authorList>
            <consortium name="Ensembl"/>
        </authorList>
    </citation>
    <scope>IDENTIFICATION</scope>
</reference>
<evidence type="ECO:0000256" key="5">
    <source>
        <dbReference type="ARBA" id="ARBA00023273"/>
    </source>
</evidence>
<dbReference type="Proteomes" id="UP000694388">
    <property type="component" value="Unplaced"/>
</dbReference>
<dbReference type="InterPro" id="IPR056155">
    <property type="entry name" value="Beta-prop_IFT140_2nd"/>
</dbReference>
<dbReference type="Ensembl" id="ENSEBUT00000016672.1">
    <property type="protein sequence ID" value="ENSEBUP00000016097.1"/>
    <property type="gene ID" value="ENSEBUG00000010103.1"/>
</dbReference>
<dbReference type="FunFam" id="1.25.40.470:FF:000015">
    <property type="entry name" value="Intraflagellar transport particle protein 140"/>
    <property type="match status" value="1"/>
</dbReference>
<feature type="domain" description="IF140/IFT172/WDR19 TPR" evidence="8">
    <location>
        <begin position="521"/>
        <end position="930"/>
    </location>
</feature>
<organism evidence="9 10">
    <name type="scientific">Eptatretus burgeri</name>
    <name type="common">Inshore hagfish</name>
    <dbReference type="NCBI Taxonomy" id="7764"/>
    <lineage>
        <taxon>Eukaryota</taxon>
        <taxon>Metazoa</taxon>
        <taxon>Chordata</taxon>
        <taxon>Craniata</taxon>
        <taxon>Vertebrata</taxon>
        <taxon>Cyclostomata</taxon>
        <taxon>Myxini</taxon>
        <taxon>Myxiniformes</taxon>
        <taxon>Myxinidae</taxon>
        <taxon>Eptatretinae</taxon>
        <taxon>Eptatretus</taxon>
    </lineage>
</organism>
<evidence type="ECO:0000256" key="4">
    <source>
        <dbReference type="ARBA" id="ARBA00023069"/>
    </source>
</evidence>
<dbReference type="InterPro" id="IPR056168">
    <property type="entry name" value="TPR_IF140/IFT172/WDR19"/>
</dbReference>
<dbReference type="InterPro" id="IPR036322">
    <property type="entry name" value="WD40_repeat_dom_sf"/>
</dbReference>
<dbReference type="AlphaFoldDB" id="A0A8C4WWL3"/>
<evidence type="ECO:0000259" key="8">
    <source>
        <dbReference type="Pfam" id="PF24762"/>
    </source>
</evidence>
<dbReference type="Gene3D" id="2.130.10.10">
    <property type="entry name" value="YVTN repeat-like/Quinoprotein amine dehydrogenase"/>
    <property type="match status" value="1"/>
</dbReference>
<dbReference type="SUPFAM" id="SSF50978">
    <property type="entry name" value="WD40 repeat-like"/>
    <property type="match status" value="1"/>
</dbReference>
<proteinExistence type="predicted"/>
<evidence type="ECO:0000259" key="6">
    <source>
        <dbReference type="Pfam" id="PF23383"/>
    </source>
</evidence>
<keyword evidence="3" id="KW-0677">Repeat</keyword>
<feature type="domain" description="IFT140 second beta-propeller" evidence="7">
    <location>
        <begin position="402"/>
        <end position="481"/>
    </location>
</feature>
<dbReference type="Pfam" id="PF23385">
    <property type="entry name" value="Beta-prop_IFT140_2nd"/>
    <property type="match status" value="2"/>
</dbReference>
<dbReference type="GO" id="GO:0030991">
    <property type="term" value="C:intraciliary transport particle A"/>
    <property type="evidence" value="ECO:0007669"/>
    <property type="project" value="TreeGrafter"/>
</dbReference>
<dbReference type="InterPro" id="IPR015943">
    <property type="entry name" value="WD40/YVTN_repeat-like_dom_sf"/>
</dbReference>
<dbReference type="OMA" id="CESHDFA"/>
<sequence>MTVYFKQKLEISDSGATPELISWHPKQALVAVTSASSVTGGYVTVHNEKECTLSRSCSPTTISWHPRDTLLVAGWETGEVTAYSHRNGKTYIVPGKHNTPISVVGWSAMGLWLITADKVCSQKWRSTIYYVDEHGSSTVQLCCKEPILKMMLKEEKDIIIIITESLYLSQCSINSEGKLEELTKVSADLVEGGQRWQLHDSMTLSGNITHMKWCMYPEILAVSSPHGAYLLKEQAMCSHYSQHIAALQISPTELYVKCFSADLSQTIQMDSQVLGLWVTHVSSRMFSSMSLSDSFQCESTAVVVYEENIFTIKGRAVQVHTLQGTVKQVLPFSELEGSPNMLHACGSYLLVTTDTCYICVFDLSRSLLLSLSLLSSASCIIILLGFHTLWLRFCYPDRGSTTSVLKGRHPISLHWDQEEPHLLVCEAEMIELPEDSNNDVLVVSFFCSQEHGLHPQEIFTLPQYALCLLGLQAPYYYFMRKVATDADRVTWRALRDFVGLEDCTKETKDALLKFSYCLTVGNTEKAFRAIRLIKSERVWKNMARMCIKSRRLDLGRVCLGKMGNAHAARAVREAEQEPEFEARIAMMALQLGMIDEAEELYRSCGRYDLLNKLYQASGQWDKAVELAEKHVRIHMRNTHYKLYMLHNNNLFFSVCSYERSETHRFEVPRILFSNKQALKAYIAKRWGQYLESISMMQEAYKYFETAKDYQSLIRIHCILGETNEVKTIANETGDKVGCYHLARYCEAHEDVKRAIHFYTRAHAYNNALRLCKLMNLALLSSPEDMMETARYFEDHCKQMDRAVTLYHKAGHLWKAVQLAFVTEQFDALQHIVEELDENSDPDLLARCSEFCLQHRLFEKAVYLLLAGKKEHDVLITEELAEKMTLIKDPLVFSEEYRRRLLLRVANCCMLQRNYKLAAKKYTQSGNKCKGLPQTVATKLEAQNRQECHYMLKSRTMKNSPRLLFLLHQTLQLVLCIRAGSVLLASAKPRFICRIAGW</sequence>
<evidence type="ECO:0000256" key="1">
    <source>
        <dbReference type="ARBA" id="ARBA00004138"/>
    </source>
</evidence>
<accession>A0A8C4WWL3</accession>
<evidence type="ECO:0000259" key="7">
    <source>
        <dbReference type="Pfam" id="PF23385"/>
    </source>
</evidence>
<dbReference type="PANTHER" id="PTHR15722:SF7">
    <property type="entry name" value="INTRAFLAGELLAR TRANSPORT PROTEIN 140 HOMOLOG"/>
    <property type="match status" value="1"/>
</dbReference>
<dbReference type="Pfam" id="PF24762">
    <property type="entry name" value="TPR_IF140-IFT172"/>
    <property type="match status" value="1"/>
</dbReference>
<dbReference type="SUPFAM" id="SSF48452">
    <property type="entry name" value="TPR-like"/>
    <property type="match status" value="1"/>
</dbReference>
<dbReference type="InterPro" id="IPR011990">
    <property type="entry name" value="TPR-like_helical_dom_sf"/>
</dbReference>
<keyword evidence="4" id="KW-0969">Cilium</keyword>
<dbReference type="PANTHER" id="PTHR15722">
    <property type="entry name" value="IFT140/172-RELATED"/>
    <property type="match status" value="1"/>
</dbReference>
<evidence type="ECO:0000313" key="10">
    <source>
        <dbReference type="Proteomes" id="UP000694388"/>
    </source>
</evidence>
<dbReference type="Pfam" id="PF23383">
    <property type="entry name" value="Beta-prop_IFT140_1st"/>
    <property type="match status" value="2"/>
</dbReference>
<comment type="subcellular location">
    <subcellularLocation>
        <location evidence="1">Cell projection</location>
        <location evidence="1">Cilium</location>
    </subcellularLocation>
</comment>
<dbReference type="InterPro" id="IPR056154">
    <property type="entry name" value="Beta-prop_IFT140_1st"/>
</dbReference>
<dbReference type="GO" id="GO:0005930">
    <property type="term" value="C:axoneme"/>
    <property type="evidence" value="ECO:0007669"/>
    <property type="project" value="TreeGrafter"/>
</dbReference>
<feature type="domain" description="IFT140 first beta-propeller" evidence="6">
    <location>
        <begin position="127"/>
        <end position="185"/>
    </location>
</feature>
<keyword evidence="10" id="KW-1185">Reference proteome</keyword>
<evidence type="ECO:0000313" key="9">
    <source>
        <dbReference type="Ensembl" id="ENSEBUP00000016097.1"/>
    </source>
</evidence>
<dbReference type="GeneTree" id="ENSGT00940000153417"/>
<feature type="domain" description="IFT140 second beta-propeller" evidence="7">
    <location>
        <begin position="242"/>
        <end position="365"/>
    </location>
</feature>
<evidence type="ECO:0000256" key="2">
    <source>
        <dbReference type="ARBA" id="ARBA00022574"/>
    </source>
</evidence>